<protein>
    <submittedName>
        <fullName evidence="2">Methionine biosynthesis protein MetW</fullName>
    </submittedName>
</protein>
<dbReference type="CDD" id="cd02440">
    <property type="entry name" value="AdoMet_MTases"/>
    <property type="match status" value="1"/>
</dbReference>
<accession>A0A849HW96</accession>
<dbReference type="Pfam" id="PF07021">
    <property type="entry name" value="MetW"/>
    <property type="match status" value="1"/>
</dbReference>
<name>A0A849HW96_9HYPH</name>
<organism evidence="2 3">
    <name type="scientific">Enterovirga aerilata</name>
    <dbReference type="NCBI Taxonomy" id="2730920"/>
    <lineage>
        <taxon>Bacteria</taxon>
        <taxon>Pseudomonadati</taxon>
        <taxon>Pseudomonadota</taxon>
        <taxon>Alphaproteobacteria</taxon>
        <taxon>Hyphomicrobiales</taxon>
        <taxon>Methylobacteriaceae</taxon>
        <taxon>Enterovirga</taxon>
    </lineage>
</organism>
<dbReference type="Proteomes" id="UP000564885">
    <property type="component" value="Unassembled WGS sequence"/>
</dbReference>
<gene>
    <name evidence="2" type="primary">metW</name>
    <name evidence="2" type="ORF">HJG44_03045</name>
</gene>
<reference evidence="2 3" key="1">
    <citation type="submission" date="2020-04" db="EMBL/GenBank/DDBJ databases">
        <title>Enterovirga sp. isolate from soil.</title>
        <authorList>
            <person name="Chea S."/>
            <person name="Kim D.-U."/>
        </authorList>
    </citation>
    <scope>NUCLEOTIDE SEQUENCE [LARGE SCALE GENOMIC DNA]</scope>
    <source>
        <strain evidence="2 3">DB1703</strain>
    </source>
</reference>
<evidence type="ECO:0000256" key="1">
    <source>
        <dbReference type="SAM" id="MobiDB-lite"/>
    </source>
</evidence>
<dbReference type="InterPro" id="IPR029063">
    <property type="entry name" value="SAM-dependent_MTases_sf"/>
</dbReference>
<proteinExistence type="predicted"/>
<evidence type="ECO:0000313" key="3">
    <source>
        <dbReference type="Proteomes" id="UP000564885"/>
    </source>
</evidence>
<dbReference type="RefSeq" id="WP_171216837.1">
    <property type="nucleotide sequence ID" value="NZ_JABEPP010000001.1"/>
</dbReference>
<dbReference type="NCBIfam" id="TIGR02081">
    <property type="entry name" value="metW"/>
    <property type="match status" value="1"/>
</dbReference>
<comment type="caution">
    <text evidence="2">The sequence shown here is derived from an EMBL/GenBank/DDBJ whole genome shotgun (WGS) entry which is preliminary data.</text>
</comment>
<dbReference type="SUPFAM" id="SSF53335">
    <property type="entry name" value="S-adenosyl-L-methionine-dependent methyltransferases"/>
    <property type="match status" value="1"/>
</dbReference>
<feature type="region of interest" description="Disordered" evidence="1">
    <location>
        <begin position="25"/>
        <end position="48"/>
    </location>
</feature>
<keyword evidence="3" id="KW-1185">Reference proteome</keyword>
<dbReference type="EMBL" id="JABEPP010000001">
    <property type="protein sequence ID" value="NNM71372.1"/>
    <property type="molecule type" value="Genomic_DNA"/>
</dbReference>
<dbReference type="Gene3D" id="3.40.50.150">
    <property type="entry name" value="Vaccinia Virus protein VP39"/>
    <property type="match status" value="1"/>
</dbReference>
<sequence>MSTDAPSLPVESRGARTGLGRARIQGATGSGIPAPNLSPQRGGENAGEPRRDHLLVARMVEPGSRVLDVGCGDGSLLALLRDRRGSDARGIELSREGVSDCLAKGLAVIQGDADTDLADYPDDAFDYVILSQTLQATRRPRAVLEHMLRIGRRAIVSFPNFGHWRVRWELGVRGRMPVTDNLPHSWYDTPNIHFCTIRDFVGLCREIGAQMEEAHALDAGGQPVRFHMPWWFWNLFGQQGVFLLRRG</sequence>
<dbReference type="AlphaFoldDB" id="A0A849HW96"/>
<dbReference type="InterPro" id="IPR010743">
    <property type="entry name" value="Methionine_synth_MetW"/>
</dbReference>
<evidence type="ECO:0000313" key="2">
    <source>
        <dbReference type="EMBL" id="NNM71372.1"/>
    </source>
</evidence>